<organism evidence="1 2">
    <name type="scientific">Gymnopilus junonius</name>
    <name type="common">Spectacular rustgill mushroom</name>
    <name type="synonym">Gymnopilus spectabilis subsp. junonius</name>
    <dbReference type="NCBI Taxonomy" id="109634"/>
    <lineage>
        <taxon>Eukaryota</taxon>
        <taxon>Fungi</taxon>
        <taxon>Dikarya</taxon>
        <taxon>Basidiomycota</taxon>
        <taxon>Agaricomycotina</taxon>
        <taxon>Agaricomycetes</taxon>
        <taxon>Agaricomycetidae</taxon>
        <taxon>Agaricales</taxon>
        <taxon>Agaricineae</taxon>
        <taxon>Hymenogastraceae</taxon>
        <taxon>Gymnopilus</taxon>
    </lineage>
</organism>
<name>A0A9P5TI78_GYMJU</name>
<dbReference type="EMBL" id="JADNYJ010000111">
    <property type="protein sequence ID" value="KAF8884056.1"/>
    <property type="molecule type" value="Genomic_DNA"/>
</dbReference>
<reference evidence="1" key="1">
    <citation type="submission" date="2020-11" db="EMBL/GenBank/DDBJ databases">
        <authorList>
            <consortium name="DOE Joint Genome Institute"/>
            <person name="Ahrendt S."/>
            <person name="Riley R."/>
            <person name="Andreopoulos W."/>
            <person name="LaButti K."/>
            <person name="Pangilinan J."/>
            <person name="Ruiz-duenas F.J."/>
            <person name="Barrasa J.M."/>
            <person name="Sanchez-Garcia M."/>
            <person name="Camarero S."/>
            <person name="Miyauchi S."/>
            <person name="Serrano A."/>
            <person name="Linde D."/>
            <person name="Babiker R."/>
            <person name="Drula E."/>
            <person name="Ayuso-Fernandez I."/>
            <person name="Pacheco R."/>
            <person name="Padilla G."/>
            <person name="Ferreira P."/>
            <person name="Barriuso J."/>
            <person name="Kellner H."/>
            <person name="Castanera R."/>
            <person name="Alfaro M."/>
            <person name="Ramirez L."/>
            <person name="Pisabarro A.G."/>
            <person name="Kuo A."/>
            <person name="Tritt A."/>
            <person name="Lipzen A."/>
            <person name="He G."/>
            <person name="Yan M."/>
            <person name="Ng V."/>
            <person name="Cullen D."/>
            <person name="Martin F."/>
            <person name="Rosso M.-N."/>
            <person name="Henrissat B."/>
            <person name="Hibbett D."/>
            <person name="Martinez A.T."/>
            <person name="Grigoriev I.V."/>
        </authorList>
    </citation>
    <scope>NUCLEOTIDE SEQUENCE</scope>
    <source>
        <strain evidence="1">AH 44721</strain>
    </source>
</reference>
<accession>A0A9P5TI78</accession>
<gene>
    <name evidence="1" type="ORF">CPB84DRAFT_1789529</name>
</gene>
<dbReference type="AlphaFoldDB" id="A0A9P5TI78"/>
<dbReference type="Proteomes" id="UP000724874">
    <property type="component" value="Unassembled WGS sequence"/>
</dbReference>
<sequence>MSCDIHAAFQVADHSKRLLMISILAHSRNTRLGKASEIFGSFLIAKVSEVLNRENLKRNGVASYTHPSTRPDRKVKALGKWRLMPSSNPTLDCALTTRVRSVGALQFYHRYPFLSNPRLMQKRMIETMNDNELKHVRTLEWRTR</sequence>
<protein>
    <submittedName>
        <fullName evidence="1">Uncharacterized protein</fullName>
    </submittedName>
</protein>
<evidence type="ECO:0000313" key="1">
    <source>
        <dbReference type="EMBL" id="KAF8884056.1"/>
    </source>
</evidence>
<proteinExistence type="predicted"/>
<evidence type="ECO:0000313" key="2">
    <source>
        <dbReference type="Proteomes" id="UP000724874"/>
    </source>
</evidence>
<keyword evidence="2" id="KW-1185">Reference proteome</keyword>
<comment type="caution">
    <text evidence="1">The sequence shown here is derived from an EMBL/GenBank/DDBJ whole genome shotgun (WGS) entry which is preliminary data.</text>
</comment>